<dbReference type="OrthoDB" id="10628048at2759"/>
<name>A0A1J4JD86_9EUKA</name>
<keyword evidence="2" id="KW-1185">Reference proteome</keyword>
<dbReference type="AlphaFoldDB" id="A0A1J4JD86"/>
<comment type="caution">
    <text evidence="1">The sequence shown here is derived from an EMBL/GenBank/DDBJ whole genome shotgun (WGS) entry which is preliminary data.</text>
</comment>
<evidence type="ECO:0000313" key="1">
    <source>
        <dbReference type="EMBL" id="OHS95643.1"/>
    </source>
</evidence>
<protein>
    <recommendedName>
        <fullName evidence="3">Importin N-terminal domain-containing protein</fullName>
    </recommendedName>
</protein>
<dbReference type="EMBL" id="MLAK01001231">
    <property type="protein sequence ID" value="OHS95643.1"/>
    <property type="molecule type" value="Genomic_DNA"/>
</dbReference>
<dbReference type="InterPro" id="IPR016024">
    <property type="entry name" value="ARM-type_fold"/>
</dbReference>
<gene>
    <name evidence="1" type="ORF">TRFO_38241</name>
</gene>
<accession>A0A1J4JD86</accession>
<dbReference type="GeneID" id="94846632"/>
<dbReference type="RefSeq" id="XP_068348780.1">
    <property type="nucleotide sequence ID" value="XM_068511928.1"/>
</dbReference>
<evidence type="ECO:0000313" key="2">
    <source>
        <dbReference type="Proteomes" id="UP000179807"/>
    </source>
</evidence>
<sequence length="964" mass="108478">MNSEFSIPQLIQMSLSPDNQAIQVATGALLQIIENPGSVLQFIQLYLEESNPVLKKYYATYINKVLDKHWTTYSSEEQASLLNQLNSIVNTPISSEISNVFAKIFNSLINLTENIEIFNLVMNSSNTDFVFFWVSYTIDDLPDQIIKENIPKFTQLAQWGLQQAEQGASLYFSYSSTIFIHILDFSNDMSIFEPVCQTILKMLPLVNSLDLDSSSSFFSLSISLLSHNLLPLAMFEQFLAAVSCTDYKYHVIQWFTEIVSILDNDSLMKLLQLDVEILASQIEEEGTVQEDAFGIIDKIITEKNGSAMIKDLIKTLFTSDENHQCVGVYLLKSIIQSSVMATEEEAQFVLTCLQNALKSQSQLFHEAALRVISDFSDLSTEFASIIPQLIEITFPFISSNDLPICQLAYASLRTLLDECDVEINGLLSTVWNIRDKIQPEMITSYMEVTAKIIENSQDSLDDEVIDSIIEWLETIFTPETDIVTCASALIIISVLITYDESLIEFLIPQCQQTATEAFQTNNPDAISKSCDYLKSVAVTFKTRSIEIISPFVPFLGQALMNQSYQSVALVTASIYCGYSGDPTLTEPIIKILMDYLKDDNELELQICGCEAVEDFARLLGKLSAPENNPNSSNFGASAVELYQLVTNIIVTVEEAELINKAFCGARNLYKHCRMTNLLKFQELTGNFITKFLSGQIKYLNGQPPFNVPKMDLLMQDVMRFFGTFFKSKPQGVTPICLNLVEWMKQTAEKNIFSIIGALTDAIEFCQIDESVPIQMCSFIQSTANMINDPDLQQNISYFLGLLCRFFSQQIGLVQQVMPSILNWWSRALSKKSGYKELLANIASFFLSYANLDEGFPENLLIGAFNQFPPVDLLETATMCQSTIGLFSKRQPSPEVIVAAANALSRLFIESSANLEKRKIPEDVFVQTKNLFKSLMSNQQIMNTVFASYNSKKKKKEQLMKLLSQ</sequence>
<dbReference type="SUPFAM" id="SSF48371">
    <property type="entry name" value="ARM repeat"/>
    <property type="match status" value="2"/>
</dbReference>
<dbReference type="Gene3D" id="1.25.10.10">
    <property type="entry name" value="Leucine-rich Repeat Variant"/>
    <property type="match status" value="1"/>
</dbReference>
<organism evidence="1 2">
    <name type="scientific">Tritrichomonas foetus</name>
    <dbReference type="NCBI Taxonomy" id="1144522"/>
    <lineage>
        <taxon>Eukaryota</taxon>
        <taxon>Metamonada</taxon>
        <taxon>Parabasalia</taxon>
        <taxon>Tritrichomonadida</taxon>
        <taxon>Tritrichomonadidae</taxon>
        <taxon>Tritrichomonas</taxon>
    </lineage>
</organism>
<proteinExistence type="predicted"/>
<reference evidence="1" key="1">
    <citation type="submission" date="2016-10" db="EMBL/GenBank/DDBJ databases">
        <authorList>
            <person name="Benchimol M."/>
            <person name="Almeida L.G."/>
            <person name="Vasconcelos A.T."/>
            <person name="Perreira-Neves A."/>
            <person name="Rosa I.A."/>
            <person name="Tasca T."/>
            <person name="Bogo M.R."/>
            <person name="de Souza W."/>
        </authorList>
    </citation>
    <scope>NUCLEOTIDE SEQUENCE [LARGE SCALE GENOMIC DNA]</scope>
    <source>
        <strain evidence="1">K</strain>
    </source>
</reference>
<dbReference type="InterPro" id="IPR011989">
    <property type="entry name" value="ARM-like"/>
</dbReference>
<evidence type="ECO:0008006" key="3">
    <source>
        <dbReference type="Google" id="ProtNLM"/>
    </source>
</evidence>
<dbReference type="VEuPathDB" id="TrichDB:TRFO_38241"/>
<dbReference type="Proteomes" id="UP000179807">
    <property type="component" value="Unassembled WGS sequence"/>
</dbReference>